<evidence type="ECO:0000256" key="7">
    <source>
        <dbReference type="HAMAP-Rule" id="MF_00017"/>
    </source>
</evidence>
<keyword evidence="1 7" id="KW-0479">Metal-binding</keyword>
<feature type="zinc finger region" description="C4-type" evidence="7">
    <location>
        <begin position="60"/>
        <end position="75"/>
    </location>
</feature>
<protein>
    <recommendedName>
        <fullName evidence="7">Recombination protein RecR</fullName>
    </recommendedName>
</protein>
<dbReference type="SUPFAM" id="SSF111304">
    <property type="entry name" value="Recombination protein RecR"/>
    <property type="match status" value="1"/>
</dbReference>
<name>A0ABR8V954_9BACT</name>
<evidence type="ECO:0000256" key="2">
    <source>
        <dbReference type="ARBA" id="ARBA00022763"/>
    </source>
</evidence>
<dbReference type="Gene3D" id="3.30.60.80">
    <property type="match status" value="1"/>
</dbReference>
<gene>
    <name evidence="7 9" type="primary">recR</name>
    <name evidence="9" type="ORF">H9626_03335</name>
</gene>
<dbReference type="InterPro" id="IPR000093">
    <property type="entry name" value="DNA_Rcmb_RecR"/>
</dbReference>
<dbReference type="InterPro" id="IPR023627">
    <property type="entry name" value="Rcmb_RecR"/>
</dbReference>
<dbReference type="PANTHER" id="PTHR30446">
    <property type="entry name" value="RECOMBINATION PROTEIN RECR"/>
    <property type="match status" value="1"/>
</dbReference>
<keyword evidence="6 7" id="KW-0234">DNA repair</keyword>
<keyword evidence="3 7" id="KW-0863">Zinc-finger</keyword>
<dbReference type="HAMAP" id="MF_00017">
    <property type="entry name" value="RecR"/>
    <property type="match status" value="1"/>
</dbReference>
<keyword evidence="10" id="KW-1185">Reference proteome</keyword>
<comment type="caution">
    <text evidence="9">The sequence shown here is derived from an EMBL/GenBank/DDBJ whole genome shotgun (WGS) entry which is preliminary data.</text>
</comment>
<organism evidence="9 10">
    <name type="scientific">Phocaeicola faecium</name>
    <dbReference type="NCBI Taxonomy" id="2762213"/>
    <lineage>
        <taxon>Bacteria</taxon>
        <taxon>Pseudomonadati</taxon>
        <taxon>Bacteroidota</taxon>
        <taxon>Bacteroidia</taxon>
        <taxon>Bacteroidales</taxon>
        <taxon>Bacteroidaceae</taxon>
        <taxon>Phocaeicola</taxon>
    </lineage>
</organism>
<dbReference type="CDD" id="cd01025">
    <property type="entry name" value="TOPRIM_recR"/>
    <property type="match status" value="1"/>
</dbReference>
<keyword evidence="4 7" id="KW-0862">Zinc</keyword>
<evidence type="ECO:0000256" key="1">
    <source>
        <dbReference type="ARBA" id="ARBA00022723"/>
    </source>
</evidence>
<dbReference type="Pfam" id="PF13662">
    <property type="entry name" value="Toprim_4"/>
    <property type="match status" value="1"/>
</dbReference>
<dbReference type="Proteomes" id="UP000616346">
    <property type="component" value="Unassembled WGS sequence"/>
</dbReference>
<dbReference type="PROSITE" id="PS50880">
    <property type="entry name" value="TOPRIM"/>
    <property type="match status" value="1"/>
</dbReference>
<comment type="similarity">
    <text evidence="7">Belongs to the RecR family.</text>
</comment>
<evidence type="ECO:0000256" key="6">
    <source>
        <dbReference type="ARBA" id="ARBA00023204"/>
    </source>
</evidence>
<feature type="domain" description="Toprim" evidence="8">
    <location>
        <begin position="83"/>
        <end position="178"/>
    </location>
</feature>
<keyword evidence="2 7" id="KW-0227">DNA damage</keyword>
<keyword evidence="5 7" id="KW-0233">DNA recombination</keyword>
<accession>A0ABR8V954</accession>
<reference evidence="9 10" key="1">
    <citation type="submission" date="2020-08" db="EMBL/GenBank/DDBJ databases">
        <title>A Genomic Blueprint of the Chicken Gut Microbiome.</title>
        <authorList>
            <person name="Gilroy R."/>
            <person name="Ravi A."/>
            <person name="Getino M."/>
            <person name="Pursley I."/>
            <person name="Horton D.L."/>
            <person name="Alikhan N.-F."/>
            <person name="Baker D."/>
            <person name="Gharbi K."/>
            <person name="Hall N."/>
            <person name="Watson M."/>
            <person name="Adriaenssens E.M."/>
            <person name="Foster-Nyarko E."/>
            <person name="Jarju S."/>
            <person name="Secka A."/>
            <person name="Antonio M."/>
            <person name="Oren A."/>
            <person name="Chaudhuri R."/>
            <person name="La Ragione R.M."/>
            <person name="Hildebrand F."/>
            <person name="Pallen M.J."/>
        </authorList>
    </citation>
    <scope>NUCLEOTIDE SEQUENCE [LARGE SCALE GENOMIC DNA]</scope>
    <source>
        <strain evidence="9 10">Sa1YUN3</strain>
    </source>
</reference>
<sequence>MNQQYPSVLLEKAVGEFAKLPGIGRKTAMRLVLHLLRQDAQTVEAFAGAIVTLKREVKYCKVCHNISDTDVCRICSNPARDASTICVVENIRDVMAVENTQQFKGLYHVLGGVISPMDGIGPSDLQIDSLVERVKGGSVKEVILALSSTMEGDTTNFYIFRKLSGLDVKLTVIARGISIGDELEYTDEVTLGRSIVNRIAFTGTM</sequence>
<dbReference type="InterPro" id="IPR034137">
    <property type="entry name" value="TOPRIM_RecR"/>
</dbReference>
<dbReference type="Pfam" id="PF21175">
    <property type="entry name" value="RecR_C"/>
    <property type="match status" value="1"/>
</dbReference>
<evidence type="ECO:0000256" key="3">
    <source>
        <dbReference type="ARBA" id="ARBA00022771"/>
    </source>
</evidence>
<dbReference type="NCBIfam" id="TIGR00615">
    <property type="entry name" value="recR"/>
    <property type="match status" value="1"/>
</dbReference>
<dbReference type="InterPro" id="IPR015967">
    <property type="entry name" value="Rcmb_RecR_Znf"/>
</dbReference>
<dbReference type="RefSeq" id="WP_191709561.1">
    <property type="nucleotide sequence ID" value="NZ_JACSPQ010000001.1"/>
</dbReference>
<dbReference type="EMBL" id="JACSPQ010000001">
    <property type="protein sequence ID" value="MBD8001250.1"/>
    <property type="molecule type" value="Genomic_DNA"/>
</dbReference>
<dbReference type="InterPro" id="IPR006171">
    <property type="entry name" value="TOPRIM_dom"/>
</dbReference>
<dbReference type="Gene3D" id="6.10.250.240">
    <property type="match status" value="1"/>
</dbReference>
<dbReference type="SMART" id="SM00493">
    <property type="entry name" value="TOPRIM"/>
    <property type="match status" value="1"/>
</dbReference>
<evidence type="ECO:0000256" key="5">
    <source>
        <dbReference type="ARBA" id="ARBA00023172"/>
    </source>
</evidence>
<evidence type="ECO:0000313" key="10">
    <source>
        <dbReference type="Proteomes" id="UP000616346"/>
    </source>
</evidence>
<dbReference type="Gene3D" id="3.40.1360.10">
    <property type="match status" value="1"/>
</dbReference>
<dbReference type="Gene3D" id="1.10.8.420">
    <property type="entry name" value="RecR Domain 1"/>
    <property type="match status" value="1"/>
</dbReference>
<dbReference type="Pfam" id="PF02132">
    <property type="entry name" value="RecR_ZnF"/>
    <property type="match status" value="1"/>
</dbReference>
<evidence type="ECO:0000313" key="9">
    <source>
        <dbReference type="EMBL" id="MBD8001250.1"/>
    </source>
</evidence>
<comment type="function">
    <text evidence="7">May play a role in DNA repair. It seems to be involved in an RecBC-independent recombinational process of DNA repair. It may act with RecF and RecO.</text>
</comment>
<evidence type="ECO:0000259" key="8">
    <source>
        <dbReference type="PROSITE" id="PS50880"/>
    </source>
</evidence>
<dbReference type="PROSITE" id="PS01300">
    <property type="entry name" value="RECR"/>
    <property type="match status" value="1"/>
</dbReference>
<evidence type="ECO:0000256" key="4">
    <source>
        <dbReference type="ARBA" id="ARBA00022833"/>
    </source>
</evidence>
<proteinExistence type="inferred from homology"/>
<dbReference type="Pfam" id="PF21176">
    <property type="entry name" value="RecR_HhH"/>
    <property type="match status" value="1"/>
</dbReference>
<dbReference type="PANTHER" id="PTHR30446:SF0">
    <property type="entry name" value="RECOMBINATION PROTEIN RECR"/>
    <property type="match status" value="1"/>
</dbReference>